<keyword evidence="10" id="KW-1133">Transmembrane helix</keyword>
<organism evidence="13 14">
    <name type="scientific">Brachybacterium hainanense</name>
    <dbReference type="NCBI Taxonomy" id="1541174"/>
    <lineage>
        <taxon>Bacteria</taxon>
        <taxon>Bacillati</taxon>
        <taxon>Actinomycetota</taxon>
        <taxon>Actinomycetes</taxon>
        <taxon>Micrococcales</taxon>
        <taxon>Dermabacteraceae</taxon>
        <taxon>Brachybacterium</taxon>
    </lineage>
</organism>
<evidence type="ECO:0000256" key="3">
    <source>
        <dbReference type="ARBA" id="ARBA00022676"/>
    </source>
</evidence>
<keyword evidence="1" id="KW-0121">Carboxypeptidase</keyword>
<dbReference type="Pfam" id="PF00905">
    <property type="entry name" value="Transpeptidase"/>
    <property type="match status" value="1"/>
</dbReference>
<dbReference type="Pfam" id="PF00912">
    <property type="entry name" value="Transgly"/>
    <property type="match status" value="1"/>
</dbReference>
<keyword evidence="10" id="KW-0472">Membrane</keyword>
<evidence type="ECO:0000256" key="4">
    <source>
        <dbReference type="ARBA" id="ARBA00022679"/>
    </source>
</evidence>
<proteinExistence type="predicted"/>
<evidence type="ECO:0000256" key="10">
    <source>
        <dbReference type="SAM" id="Phobius"/>
    </source>
</evidence>
<feature type="domain" description="Glycosyl transferase family 51" evidence="12">
    <location>
        <begin position="181"/>
        <end position="351"/>
    </location>
</feature>
<evidence type="ECO:0000259" key="12">
    <source>
        <dbReference type="Pfam" id="PF00912"/>
    </source>
</evidence>
<dbReference type="InterPro" id="IPR001264">
    <property type="entry name" value="Glyco_trans_51"/>
</dbReference>
<feature type="transmembrane region" description="Helical" evidence="10">
    <location>
        <begin position="132"/>
        <end position="154"/>
    </location>
</feature>
<feature type="compositionally biased region" description="Low complexity" evidence="9">
    <location>
        <begin position="817"/>
        <end position="827"/>
    </location>
</feature>
<gene>
    <name evidence="13" type="ORF">ACFFF6_18430</name>
</gene>
<feature type="compositionally biased region" description="Basic and acidic residues" evidence="9">
    <location>
        <begin position="741"/>
        <end position="750"/>
    </location>
</feature>
<protein>
    <submittedName>
        <fullName evidence="13">Transglycosylase domain-containing protein</fullName>
        <ecNumber evidence="13">2.4.-.-</ecNumber>
    </submittedName>
</protein>
<feature type="compositionally biased region" description="Low complexity" evidence="9">
    <location>
        <begin position="41"/>
        <end position="104"/>
    </location>
</feature>
<evidence type="ECO:0000256" key="6">
    <source>
        <dbReference type="ARBA" id="ARBA00023268"/>
    </source>
</evidence>
<evidence type="ECO:0000259" key="11">
    <source>
        <dbReference type="Pfam" id="PF00905"/>
    </source>
</evidence>
<comment type="catalytic activity">
    <reaction evidence="7">
        <text>Preferential cleavage: (Ac)2-L-Lys-D-Ala-|-D-Ala. Also transpeptidation of peptidyl-alanyl moieties that are N-acyl substituents of D-alanine.</text>
        <dbReference type="EC" id="3.4.16.4"/>
    </reaction>
</comment>
<feature type="compositionally biased region" description="Low complexity" evidence="9">
    <location>
        <begin position="1"/>
        <end position="13"/>
    </location>
</feature>
<keyword evidence="4 13" id="KW-0808">Transferase</keyword>
<evidence type="ECO:0000313" key="13">
    <source>
        <dbReference type="EMBL" id="MFC0675931.1"/>
    </source>
</evidence>
<dbReference type="PANTHER" id="PTHR32282">
    <property type="entry name" value="BINDING PROTEIN TRANSPEPTIDASE, PUTATIVE-RELATED"/>
    <property type="match status" value="1"/>
</dbReference>
<name>A0ABV6RGQ1_9MICO</name>
<keyword evidence="14" id="KW-1185">Reference proteome</keyword>
<accession>A0ABV6RGQ1</accession>
<evidence type="ECO:0000256" key="2">
    <source>
        <dbReference type="ARBA" id="ARBA00022670"/>
    </source>
</evidence>
<keyword evidence="6" id="KW-0511">Multifunctional enzyme</keyword>
<comment type="catalytic activity">
    <reaction evidence="8">
        <text>[GlcNAc-(1-&gt;4)-Mur2Ac(oyl-L-Ala-gamma-D-Glu-L-Lys-D-Ala-D-Ala)](n)-di-trans,octa-cis-undecaprenyl diphosphate + beta-D-GlcNAc-(1-&gt;4)-Mur2Ac(oyl-L-Ala-gamma-D-Glu-L-Lys-D-Ala-D-Ala)-di-trans,octa-cis-undecaprenyl diphosphate = [GlcNAc-(1-&gt;4)-Mur2Ac(oyl-L-Ala-gamma-D-Glu-L-Lys-D-Ala-D-Ala)](n+1)-di-trans,octa-cis-undecaprenyl diphosphate + di-trans,octa-cis-undecaprenyl diphosphate + H(+)</text>
        <dbReference type="Rhea" id="RHEA:23708"/>
        <dbReference type="Rhea" id="RHEA-COMP:9602"/>
        <dbReference type="Rhea" id="RHEA-COMP:9603"/>
        <dbReference type="ChEBI" id="CHEBI:15378"/>
        <dbReference type="ChEBI" id="CHEBI:58405"/>
        <dbReference type="ChEBI" id="CHEBI:60033"/>
        <dbReference type="ChEBI" id="CHEBI:78435"/>
        <dbReference type="EC" id="2.4.99.28"/>
    </reaction>
</comment>
<evidence type="ECO:0000256" key="9">
    <source>
        <dbReference type="SAM" id="MobiDB-lite"/>
    </source>
</evidence>
<evidence type="ECO:0000256" key="7">
    <source>
        <dbReference type="ARBA" id="ARBA00034000"/>
    </source>
</evidence>
<feature type="region of interest" description="Disordered" evidence="9">
    <location>
        <begin position="741"/>
        <end position="876"/>
    </location>
</feature>
<dbReference type="Proteomes" id="UP001589793">
    <property type="component" value="Unassembled WGS sequence"/>
</dbReference>
<feature type="domain" description="Penicillin-binding protein transpeptidase" evidence="11">
    <location>
        <begin position="445"/>
        <end position="692"/>
    </location>
</feature>
<evidence type="ECO:0000256" key="8">
    <source>
        <dbReference type="ARBA" id="ARBA00049902"/>
    </source>
</evidence>
<dbReference type="InterPro" id="IPR023346">
    <property type="entry name" value="Lysozyme-like_dom_sf"/>
</dbReference>
<keyword evidence="5" id="KW-0378">Hydrolase</keyword>
<dbReference type="InterPro" id="IPR050396">
    <property type="entry name" value="Glycosyltr_51/Transpeptidase"/>
</dbReference>
<evidence type="ECO:0000256" key="1">
    <source>
        <dbReference type="ARBA" id="ARBA00022645"/>
    </source>
</evidence>
<dbReference type="InterPro" id="IPR012338">
    <property type="entry name" value="Beta-lactam/transpept-like"/>
</dbReference>
<dbReference type="SUPFAM" id="SSF53955">
    <property type="entry name" value="Lysozyme-like"/>
    <property type="match status" value="1"/>
</dbReference>
<keyword evidence="3 13" id="KW-0328">Glycosyltransferase</keyword>
<dbReference type="InterPro" id="IPR001460">
    <property type="entry name" value="PCN-bd_Tpept"/>
</dbReference>
<evidence type="ECO:0000256" key="5">
    <source>
        <dbReference type="ARBA" id="ARBA00022801"/>
    </source>
</evidence>
<reference evidence="13 14" key="1">
    <citation type="submission" date="2024-09" db="EMBL/GenBank/DDBJ databases">
        <authorList>
            <person name="Sun Q."/>
            <person name="Mori K."/>
        </authorList>
    </citation>
    <scope>NUCLEOTIDE SEQUENCE [LARGE SCALE GENOMIC DNA]</scope>
    <source>
        <strain evidence="13 14">CICC 10874</strain>
    </source>
</reference>
<dbReference type="SUPFAM" id="SSF56601">
    <property type="entry name" value="beta-lactamase/transpeptidase-like"/>
    <property type="match status" value="1"/>
</dbReference>
<dbReference type="InterPro" id="IPR036950">
    <property type="entry name" value="PBP_transglycosylase"/>
</dbReference>
<keyword evidence="10" id="KW-0812">Transmembrane</keyword>
<feature type="region of interest" description="Disordered" evidence="9">
    <location>
        <begin position="1"/>
        <end position="104"/>
    </location>
</feature>
<dbReference type="GO" id="GO:0016757">
    <property type="term" value="F:glycosyltransferase activity"/>
    <property type="evidence" value="ECO:0007669"/>
    <property type="project" value="UniProtKB-KW"/>
</dbReference>
<evidence type="ECO:0000313" key="14">
    <source>
        <dbReference type="Proteomes" id="UP001589793"/>
    </source>
</evidence>
<keyword evidence="2" id="KW-0645">Protease</keyword>
<dbReference type="RefSeq" id="WP_376982973.1">
    <property type="nucleotide sequence ID" value="NZ_JBHLSV010000033.1"/>
</dbReference>
<dbReference type="PANTHER" id="PTHR32282:SF34">
    <property type="entry name" value="PENICILLIN-BINDING PROTEIN 1A"/>
    <property type="match status" value="1"/>
</dbReference>
<feature type="compositionally biased region" description="Acidic residues" evidence="9">
    <location>
        <begin position="776"/>
        <end position="788"/>
    </location>
</feature>
<dbReference type="EC" id="2.4.-.-" evidence="13"/>
<feature type="compositionally biased region" description="Low complexity" evidence="9">
    <location>
        <begin position="789"/>
        <end position="802"/>
    </location>
</feature>
<sequence length="876" mass="92458">MSDSRGSSSPGDPGKNGARRAAGVRRSTPAEVKGSSRTSRAEAGAGAKAASSKPGSAKPGSAKSGSAKSGSPASGSSTSSKGKGRGSSRTAAAGAGAAAGATTLARRAKPKKNLLNYPRAGKKGVWRWFPSLRMILGAFALLVIAGVAAVVWLYQTTEVPEPSDVALAQTTRVYFSDGETEMGKFSQINRTIIPSDEIPDNIKNAVVASEDSTFYENRGVSPRGVVRALVNNLSGKSRQGGSTITMQYIERYYTGTNTSYLGKAQEAMMALKADEELSKDEILSRYLNTIYFGRGAYGVQEASQAYFGKDAKDLTDAEAALLVAVIPAPSAYDPAKNPERAASLWDRVIERQVNVTGKMTAEQADALEFPKTVEPKNKNALAGTNGYLMAAVKSELTAQGYDEDTLETGGFTIVSTIDPKIQENTVLAIADLPEDRPANNRVGTITIDPQTGAIKAMYGGKDYVTQSYNDATQSRMQGGSIFKTFTLVAALQEGYSLNTQLNGDSPHTFRGGWRVKNFGGTSYGTVNLKKATTSSINTAYAELNIEMGPEKTRDAAIQLGLPEDTPDLNAYDSNVLGTAAPTVQEMAEAYSTIAAKGVYHPSYIVQSVTNSDGSSEYEHKDASKTVLDEAVAVNATVALQGPPTQGSARYVGQNMDGRPVAGKTGTSESFKSAWFVGFTPQLVTAVGMFQPSDAGAQESLTPFGGEDDITGGTFPTQVWTHIMKPSLEGQEMLEFPEQMRLDNQKRSSRSDDDDDSSSKTSSTRTPKKEKKTTEAPETEEPSPEETTPEETTPPAETTPQETPSEKPSTAPAEERTTSAPPAKTTPPAKEEGATDEEDTGPGNGSGTSKPDKEKPTGGASAGKPSDEPSAGADDED</sequence>
<dbReference type="Gene3D" id="3.40.710.10">
    <property type="entry name" value="DD-peptidase/beta-lactamase superfamily"/>
    <property type="match status" value="1"/>
</dbReference>
<dbReference type="Gene3D" id="1.10.3810.10">
    <property type="entry name" value="Biosynthetic peptidoglycan transglycosylase-like"/>
    <property type="match status" value="1"/>
</dbReference>
<dbReference type="EMBL" id="JBHLSV010000033">
    <property type="protein sequence ID" value="MFC0675931.1"/>
    <property type="molecule type" value="Genomic_DNA"/>
</dbReference>
<comment type="caution">
    <text evidence="13">The sequence shown here is derived from an EMBL/GenBank/DDBJ whole genome shotgun (WGS) entry which is preliminary data.</text>
</comment>